<evidence type="ECO:0000313" key="1">
    <source>
        <dbReference type="EMBL" id="DAD34658.1"/>
    </source>
</evidence>
<evidence type="ECO:0000313" key="2">
    <source>
        <dbReference type="Proteomes" id="UP000607653"/>
    </source>
</evidence>
<comment type="caution">
    <text evidence="1">The sequence shown here is derived from an EMBL/GenBank/DDBJ whole genome shotgun (WGS) entry which is preliminary data.</text>
</comment>
<gene>
    <name evidence="1" type="ORF">HUJ06_005298</name>
</gene>
<dbReference type="EMBL" id="DUZY01000004">
    <property type="protein sequence ID" value="DAD34658.1"/>
    <property type="molecule type" value="Genomic_DNA"/>
</dbReference>
<name>A0A822YZN0_NELNU</name>
<dbReference type="Proteomes" id="UP000607653">
    <property type="component" value="Unassembled WGS sequence"/>
</dbReference>
<organism evidence="1 2">
    <name type="scientific">Nelumbo nucifera</name>
    <name type="common">Sacred lotus</name>
    <dbReference type="NCBI Taxonomy" id="4432"/>
    <lineage>
        <taxon>Eukaryota</taxon>
        <taxon>Viridiplantae</taxon>
        <taxon>Streptophyta</taxon>
        <taxon>Embryophyta</taxon>
        <taxon>Tracheophyta</taxon>
        <taxon>Spermatophyta</taxon>
        <taxon>Magnoliopsida</taxon>
        <taxon>Proteales</taxon>
        <taxon>Nelumbonaceae</taxon>
        <taxon>Nelumbo</taxon>
    </lineage>
</organism>
<dbReference type="AlphaFoldDB" id="A0A822YZN0"/>
<proteinExistence type="predicted"/>
<keyword evidence="2" id="KW-1185">Reference proteome</keyword>
<accession>A0A822YZN0</accession>
<sequence>MSTGDRRALSPNYGRPHFQWSKSQTHICALVAYLSQSCNDNRMDDYCPSMAMISHLSKSE</sequence>
<reference evidence="1 2" key="1">
    <citation type="journal article" date="2020" name="Mol. Biol. Evol.">
        <title>Distinct Expression and Methylation Patterns for Genes with Different Fates following a Single Whole-Genome Duplication in Flowering Plants.</title>
        <authorList>
            <person name="Shi T."/>
            <person name="Rahmani R.S."/>
            <person name="Gugger P.F."/>
            <person name="Wang M."/>
            <person name="Li H."/>
            <person name="Zhang Y."/>
            <person name="Li Z."/>
            <person name="Wang Q."/>
            <person name="Van de Peer Y."/>
            <person name="Marchal K."/>
            <person name="Chen J."/>
        </authorList>
    </citation>
    <scope>NUCLEOTIDE SEQUENCE [LARGE SCALE GENOMIC DNA]</scope>
    <source>
        <tissue evidence="1">Leaf</tissue>
    </source>
</reference>
<protein>
    <submittedName>
        <fullName evidence="1">Uncharacterized protein</fullName>
    </submittedName>
</protein>